<gene>
    <name evidence="3" type="ORF">Fmac_030723</name>
</gene>
<dbReference type="Proteomes" id="UP001603857">
    <property type="component" value="Unassembled WGS sequence"/>
</dbReference>
<keyword evidence="1" id="KW-0175">Coiled coil</keyword>
<feature type="coiled-coil region" evidence="1">
    <location>
        <begin position="434"/>
        <end position="627"/>
    </location>
</feature>
<evidence type="ECO:0000313" key="3">
    <source>
        <dbReference type="EMBL" id="KAL2316847.1"/>
    </source>
</evidence>
<comment type="caution">
    <text evidence="3">The sequence shown here is derived from an EMBL/GenBank/DDBJ whole genome shotgun (WGS) entry which is preliminary data.</text>
</comment>
<evidence type="ECO:0000256" key="1">
    <source>
        <dbReference type="SAM" id="Coils"/>
    </source>
</evidence>
<sequence>MEFLSNPNHTLKSDSENPCCDHKEKYLKVRQSRNALRQAVDILKNTIKEIETRFNQAREAKSEIEGRLGEREKEICTLKELLGVEKGTADFERKKAAEVCELLENEKNKTAERDEEIGRLKELLEGDHRRVDFESKIAAEACKLLEEEKNVTAKREKEIGRLKGLLEVEKTRADSESKKAAEACKFQGEDKNKDAEMEKEISRLNGLLEAEKRRADSESKKAAEACMLLEDKNKDCEKEKEIGRLKGLLEVEKRRADSENKRAAEAWKLLGEDKNKDAEKEEEIAGLKGLLEVEKRRADSESKKAVEACKLLEDKNKDCEKEKEIDRLKGLLEAEKRRADSESNRAAEAWKLIGEGKNKDAEKKEEISRLKGLLEVEKRRADSESKKAAEACKKLGEDTNKASEKEKEFGRLKGLLEAEKRRADSESKKAAKAFKLLEEEKNKASQTAEIVRIEAEMTEKYKIQVSQLEKQVNEAKMKLVSEMSVFKEMTKKFEAEKRKILAEKRNTETEMAKVNERLEIEKQKVDEEKRLADAEMVNLEKQKALAEDNWNKFMKEKSLVDQMSQQLEENKQKIDNMKQKIDDLSSLRKPDKMESVKAENTKLKLLKNKLKLEKVRAKHTRQKYKLEASRNSILLHELGRIKIDFVQLLHRLDILDASFSPVSGSMHDQTKFENILDMQNSNVMRQICNLNLSKMRSQFENELLQPCCTTMDASIPLRKNMQCTPLPSPGENYSESITGIGSKLEPLVKGGSNRTNLKSSAVNSSTQSFSDGQLMGSQDATTSAVTASAKLSQEIFNAICNPSDKPVDVHHRKRKKMHDTVEYIAKLSSEKLSDLHGLLCREVAKFLEGGKEMLHNLNNLQEDNKRSYKKRKRSDREKVDLMPGIDRNEKKGTKEANMEVYHDVNVGKHTSAPAPHTLETTQACGERICDAANSFDSIININTVADGSYMKLLELEDHTSEECFRKALDHPLSPLLPEIEFHETFKIDNLMNPFLEQALQEGMLSSGTGLCASPYFDVMNVEINSNEQKLDDSGVSCNSHIHTTENSRTAFSVEDGIGSTHNQLPEFCIVFSNIKDNSIISRILVATKNCIARCNLATQTGWAVKKILTALKIEEKLSPKEKVSVLLTLLLFNFAMTATQTFGKLWDGKLSRCLHSYSEHICTVISDAETKIMFEENYPLHELLGLIEDFLIEGKIIVNNRVDAETSSCDLRANDFLECVKAVSSDVASREQLIAASTILASVCAATDCVGFISEASYHILRFCKRDSLMVLTILHIFAYLGGEKFFNMDNFGLMVTVLKSLIMFLEDGSLSAATACLPSIDELHAELCMNVKCPFLEGAESIDIVACLLMEDIRNSWLQGKKQVDLSDSRFVSDNYNAGQWYDQDAVQCAINKNCDVPCSEKCMFSARQPDGHKNNNLCRLNDVLSLVELVAHKMSWHWADMKLVPQLQNILNSCQEESFVISIIVLLHQLGRIGIDVGGYEDQGVGNLRCYLLAYFRGTCTSSMKASVSLKIAAGTALFGLLPLDFETLFNTNVNLPAYSKSVSDIAETLRKWFSELDKDQQKLLSGILKRTDVIDKALR</sequence>
<feature type="region of interest" description="Disordered" evidence="2">
    <location>
        <begin position="755"/>
        <end position="775"/>
    </location>
</feature>
<feature type="coiled-coil region" evidence="1">
    <location>
        <begin position="302"/>
        <end position="345"/>
    </location>
</feature>
<evidence type="ECO:0008006" key="5">
    <source>
        <dbReference type="Google" id="ProtNLM"/>
    </source>
</evidence>
<proteinExistence type="predicted"/>
<keyword evidence="4" id="KW-1185">Reference proteome</keyword>
<feature type="coiled-coil region" evidence="1">
    <location>
        <begin position="33"/>
        <end position="67"/>
    </location>
</feature>
<accession>A0ABD1L004</accession>
<dbReference type="EMBL" id="JBGMDY010000011">
    <property type="protein sequence ID" value="KAL2316847.1"/>
    <property type="molecule type" value="Genomic_DNA"/>
</dbReference>
<evidence type="ECO:0000256" key="2">
    <source>
        <dbReference type="SAM" id="MobiDB-lite"/>
    </source>
</evidence>
<dbReference type="PANTHER" id="PTHR35480">
    <property type="entry name" value="MATERNAL EFFECT EMBRYO ARREST 22"/>
    <property type="match status" value="1"/>
</dbReference>
<name>A0ABD1L004_9FABA</name>
<protein>
    <recommendedName>
        <fullName evidence="5">Maternal effect embryo arrest 22</fullName>
    </recommendedName>
</protein>
<dbReference type="PANTHER" id="PTHR35480:SF1">
    <property type="entry name" value="MATERNAL EFFECT EMBRYO ARREST 22"/>
    <property type="match status" value="1"/>
</dbReference>
<organism evidence="3 4">
    <name type="scientific">Flemingia macrophylla</name>
    <dbReference type="NCBI Taxonomy" id="520843"/>
    <lineage>
        <taxon>Eukaryota</taxon>
        <taxon>Viridiplantae</taxon>
        <taxon>Streptophyta</taxon>
        <taxon>Embryophyta</taxon>
        <taxon>Tracheophyta</taxon>
        <taxon>Spermatophyta</taxon>
        <taxon>Magnoliopsida</taxon>
        <taxon>eudicotyledons</taxon>
        <taxon>Gunneridae</taxon>
        <taxon>Pentapetalae</taxon>
        <taxon>rosids</taxon>
        <taxon>fabids</taxon>
        <taxon>Fabales</taxon>
        <taxon>Fabaceae</taxon>
        <taxon>Papilionoideae</taxon>
        <taxon>50 kb inversion clade</taxon>
        <taxon>NPAAA clade</taxon>
        <taxon>indigoferoid/millettioid clade</taxon>
        <taxon>Phaseoleae</taxon>
        <taxon>Flemingia</taxon>
    </lineage>
</organism>
<evidence type="ECO:0000313" key="4">
    <source>
        <dbReference type="Proteomes" id="UP001603857"/>
    </source>
</evidence>
<reference evidence="3 4" key="1">
    <citation type="submission" date="2024-08" db="EMBL/GenBank/DDBJ databases">
        <title>Insights into the chromosomal genome structure of Flemingia macrophylla.</title>
        <authorList>
            <person name="Ding Y."/>
            <person name="Zhao Y."/>
            <person name="Bi W."/>
            <person name="Wu M."/>
            <person name="Zhao G."/>
            <person name="Gong Y."/>
            <person name="Li W."/>
            <person name="Zhang P."/>
        </authorList>
    </citation>
    <scope>NUCLEOTIDE SEQUENCE [LARGE SCALE GENOMIC DNA]</scope>
    <source>
        <strain evidence="3">DYQJB</strain>
        <tissue evidence="3">Leaf</tissue>
    </source>
</reference>